<comment type="catalytic activity">
    <reaction evidence="1 15">
        <text>S-ubiquitinyl-[E2 ubiquitin-conjugating enzyme]-L-cysteine + [acceptor protein]-L-lysine = [E2 ubiquitin-conjugating enzyme]-L-cysteine + N(6)-ubiquitinyl-[acceptor protein]-L-lysine.</text>
        <dbReference type="EC" id="2.3.2.27"/>
    </reaction>
</comment>
<dbReference type="SMART" id="SM00184">
    <property type="entry name" value="RING"/>
    <property type="match status" value="1"/>
</dbReference>
<gene>
    <name evidence="19" type="ORF">BMF94_1280</name>
</gene>
<feature type="region of interest" description="Disordered" evidence="17">
    <location>
        <begin position="569"/>
        <end position="588"/>
    </location>
</feature>
<comment type="subcellular location">
    <subcellularLocation>
        <location evidence="2 15">Nucleus</location>
    </subcellularLocation>
</comment>
<evidence type="ECO:0000256" key="10">
    <source>
        <dbReference type="ARBA" id="ARBA00022853"/>
    </source>
</evidence>
<feature type="coiled-coil region" evidence="16">
    <location>
        <begin position="85"/>
        <end position="112"/>
    </location>
</feature>
<dbReference type="InterPro" id="IPR001841">
    <property type="entry name" value="Znf_RING"/>
</dbReference>
<keyword evidence="20" id="KW-1185">Reference proteome</keyword>
<dbReference type="Pfam" id="PF00097">
    <property type="entry name" value="zf-C3HC4"/>
    <property type="match status" value="1"/>
</dbReference>
<comment type="caution">
    <text evidence="19">The sequence shown here is derived from an EMBL/GenBank/DDBJ whole genome shotgun (WGS) entry which is preliminary data.</text>
</comment>
<keyword evidence="5 15" id="KW-0808">Transferase</keyword>
<feature type="region of interest" description="Disordered" evidence="17">
    <location>
        <begin position="256"/>
        <end position="327"/>
    </location>
</feature>
<dbReference type="GO" id="GO:0008270">
    <property type="term" value="F:zinc ion binding"/>
    <property type="evidence" value="ECO:0007669"/>
    <property type="project" value="UniProtKB-KW"/>
</dbReference>
<dbReference type="Gene3D" id="3.30.40.10">
    <property type="entry name" value="Zinc/RING finger domain, C3HC4 (zinc finger)"/>
    <property type="match status" value="1"/>
</dbReference>
<dbReference type="PROSITE" id="PS00518">
    <property type="entry name" value="ZF_RING_1"/>
    <property type="match status" value="1"/>
</dbReference>
<evidence type="ECO:0000256" key="15">
    <source>
        <dbReference type="RuleBase" id="RU365038"/>
    </source>
</evidence>
<keyword evidence="9 15" id="KW-0862">Zinc</keyword>
<dbReference type="InterPro" id="IPR018957">
    <property type="entry name" value="Znf_C3HC4_RING-type"/>
</dbReference>
<feature type="coiled-coil region" evidence="16">
    <location>
        <begin position="332"/>
        <end position="369"/>
    </location>
</feature>
<dbReference type="InterPro" id="IPR013083">
    <property type="entry name" value="Znf_RING/FYVE/PHD"/>
</dbReference>
<dbReference type="EMBL" id="PJQD01000013">
    <property type="protein sequence ID" value="POY75657.1"/>
    <property type="molecule type" value="Genomic_DNA"/>
</dbReference>
<dbReference type="PROSITE" id="PS50089">
    <property type="entry name" value="ZF_RING_2"/>
    <property type="match status" value="1"/>
</dbReference>
<evidence type="ECO:0000256" key="17">
    <source>
        <dbReference type="SAM" id="MobiDB-lite"/>
    </source>
</evidence>
<keyword evidence="7 14" id="KW-0863">Zinc-finger</keyword>
<dbReference type="GO" id="GO:0033503">
    <property type="term" value="C:HULC complex"/>
    <property type="evidence" value="ECO:0007669"/>
    <property type="project" value="TreeGrafter"/>
</dbReference>
<feature type="compositionally biased region" description="Basic and acidic residues" evidence="17">
    <location>
        <begin position="256"/>
        <end position="269"/>
    </location>
</feature>
<dbReference type="STRING" id="741276.A0A2S5BFW1"/>
<feature type="domain" description="RING-type" evidence="18">
    <location>
        <begin position="870"/>
        <end position="908"/>
    </location>
</feature>
<evidence type="ECO:0000259" key="18">
    <source>
        <dbReference type="PROSITE" id="PS50089"/>
    </source>
</evidence>
<dbReference type="GO" id="GO:0016567">
    <property type="term" value="P:protein ubiquitination"/>
    <property type="evidence" value="ECO:0007669"/>
    <property type="project" value="UniProtKB-UniRule"/>
</dbReference>
<dbReference type="CDD" id="cd16499">
    <property type="entry name" value="RING-HC_Bre1-like"/>
    <property type="match status" value="1"/>
</dbReference>
<evidence type="ECO:0000256" key="7">
    <source>
        <dbReference type="ARBA" id="ARBA00022771"/>
    </source>
</evidence>
<feature type="coiled-coil region" evidence="16">
    <location>
        <begin position="678"/>
        <end position="775"/>
    </location>
</feature>
<dbReference type="GO" id="GO:0005634">
    <property type="term" value="C:nucleus"/>
    <property type="evidence" value="ECO:0007669"/>
    <property type="project" value="UniProtKB-SubCell"/>
</dbReference>
<comment type="pathway">
    <text evidence="3 15">Protein modification; protein ubiquitination.</text>
</comment>
<dbReference type="InterPro" id="IPR058643">
    <property type="entry name" value="BRE1-like_CC"/>
</dbReference>
<sequence>MNGSHASVVPSPSGGDHDESATATAAGSKKRVTLTEAAGSTMAAPPNKKARIGDAPGQEEEAVADDDDDDDENEAADPKLETFRKEAIYREMLSYKRQLARAQSETDKLRSQRTAYQIRMSRVAQEWTAIVAEANLRLPSTSAAAAQTVEPDAGALELDVDALLAMTDEDLDEALSQRSLATKALLGRLQSLPSSASSSTSSSATAELEARCADLVAQSVAAREHLRILRAEHTETLGRLEETHARLVKAERKFDRMQSRSVAEVEGRPDPTAAPVAPKAGESSAGERRGSVASQDPEGRDRPLGADGAAASASDPGGSGAGHTAAEVAKVREETEALRELVARRAQELEDLRNERVELKLAIDTLKGKLVDLPDDIVAEQAIFKTMQQHVQFLGGEYDSKRAEAEKASKEADELREGMENFRESVLRDATTQSSELQSRLSTRESEVARIRSNRDELKAEISELKAKDLDKMHALGEMRTLAEARKSRLQAYASELRRLRIGQAGDRGDLEGVELRVRHAEAAAAADEMEEGEVEIGEDEVAKDLQKRLTKAEELLRALSEQLRAYAASSSSSSGGANGASGPDPKALIESETRARSDLVEARQRVEKLEALLGPGGRADVREMAERLEEKGRELKAAEAKVASQEAAATMLYGEIERLSEAWQSLDEQNASKVFNLGAMEEKLQRLSAEKAKADNRYFATMRQKDALSNENAVLNKLVEKQQQKIEAAGELQRSVAQQMAAVEKEITLHQANVRAYQETVNALKRENAEHVSRSEQNQRQISEHRHELILTAHQTQLHASLKERLAEAEAEAAKRKRADEQLGSIRRQVETLQTQAAATASSTSGTADPAEVRELKKYNDDLLRMLRCATCNTRWRSCVITRCGHSFCRECVDARLSSRARRCGTCGSSFAASDVGALYF</sequence>
<evidence type="ECO:0000256" key="12">
    <source>
        <dbReference type="ARBA" id="ARBA00023242"/>
    </source>
</evidence>
<dbReference type="InterPro" id="IPR017907">
    <property type="entry name" value="Znf_RING_CS"/>
</dbReference>
<keyword evidence="11 15" id="KW-0175">Coiled coil</keyword>
<name>A0A2S5BFW1_9BASI</name>
<evidence type="ECO:0000256" key="14">
    <source>
        <dbReference type="PROSITE-ProRule" id="PRU00175"/>
    </source>
</evidence>
<dbReference type="GO" id="GO:0061630">
    <property type="term" value="F:ubiquitin protein ligase activity"/>
    <property type="evidence" value="ECO:0007669"/>
    <property type="project" value="UniProtKB-EC"/>
</dbReference>
<dbReference type="Pfam" id="PF26095">
    <property type="entry name" value="CC_Bre1"/>
    <property type="match status" value="1"/>
</dbReference>
<keyword evidence="12 15" id="KW-0539">Nucleus</keyword>
<comment type="similarity">
    <text evidence="4 15">Belongs to the BRE1 family.</text>
</comment>
<feature type="compositionally biased region" description="Acidic residues" evidence="17">
    <location>
        <begin position="57"/>
        <end position="75"/>
    </location>
</feature>
<evidence type="ECO:0000256" key="5">
    <source>
        <dbReference type="ARBA" id="ARBA00022679"/>
    </source>
</evidence>
<evidence type="ECO:0000256" key="16">
    <source>
        <dbReference type="SAM" id="Coils"/>
    </source>
</evidence>
<dbReference type="Pfam" id="PF08647">
    <property type="entry name" value="BRE1"/>
    <property type="match status" value="1"/>
</dbReference>
<keyword evidence="10 15" id="KW-0156">Chromatin regulator</keyword>
<keyword evidence="6 15" id="KW-0479">Metal-binding</keyword>
<evidence type="ECO:0000313" key="20">
    <source>
        <dbReference type="Proteomes" id="UP000237144"/>
    </source>
</evidence>
<evidence type="ECO:0000256" key="13">
    <source>
        <dbReference type="ARBA" id="ARBA00059679"/>
    </source>
</evidence>
<evidence type="ECO:0000256" key="4">
    <source>
        <dbReference type="ARBA" id="ARBA00005555"/>
    </source>
</evidence>
<evidence type="ECO:0000256" key="3">
    <source>
        <dbReference type="ARBA" id="ARBA00004906"/>
    </source>
</evidence>
<dbReference type="SUPFAM" id="SSF57850">
    <property type="entry name" value="RING/U-box"/>
    <property type="match status" value="1"/>
</dbReference>
<proteinExistence type="inferred from homology"/>
<dbReference type="PANTHER" id="PTHR23163">
    <property type="entry name" value="RING FINGER PROTEIN-RELATED"/>
    <property type="match status" value="1"/>
</dbReference>
<evidence type="ECO:0000256" key="2">
    <source>
        <dbReference type="ARBA" id="ARBA00004123"/>
    </source>
</evidence>
<organism evidence="19 20">
    <name type="scientific">Rhodotorula taiwanensis</name>
    <dbReference type="NCBI Taxonomy" id="741276"/>
    <lineage>
        <taxon>Eukaryota</taxon>
        <taxon>Fungi</taxon>
        <taxon>Dikarya</taxon>
        <taxon>Basidiomycota</taxon>
        <taxon>Pucciniomycotina</taxon>
        <taxon>Microbotryomycetes</taxon>
        <taxon>Sporidiobolales</taxon>
        <taxon>Sporidiobolaceae</taxon>
        <taxon>Rhodotorula</taxon>
    </lineage>
</organism>
<dbReference type="GO" id="GO:0006325">
    <property type="term" value="P:chromatin organization"/>
    <property type="evidence" value="ECO:0007669"/>
    <property type="project" value="UniProtKB-KW"/>
</dbReference>
<evidence type="ECO:0000313" key="19">
    <source>
        <dbReference type="EMBL" id="POY75657.1"/>
    </source>
</evidence>
<feature type="compositionally biased region" description="Low complexity" evidence="17">
    <location>
        <begin position="305"/>
        <end position="316"/>
    </location>
</feature>
<dbReference type="InterPro" id="IPR013956">
    <property type="entry name" value="E3_ubiquit_lig_Bre1"/>
</dbReference>
<evidence type="ECO:0000256" key="8">
    <source>
        <dbReference type="ARBA" id="ARBA00022786"/>
    </source>
</evidence>
<evidence type="ECO:0000256" key="11">
    <source>
        <dbReference type="ARBA" id="ARBA00023054"/>
    </source>
</evidence>
<comment type="function">
    <text evidence="13">E3 ubiquitin-protein ligase that mediates monoubiquitination of histone H2B to form H2BK123ub1. H2BK123ub1 gives a specific tag for epigenetic transcriptional activation and is also a prerequisite for H3K4me and H3K79me formation.</text>
</comment>
<protein>
    <recommendedName>
        <fullName evidence="15">E3 ubiquitin protein ligase</fullName>
        <ecNumber evidence="15">2.3.2.27</ecNumber>
    </recommendedName>
</protein>
<dbReference type="OrthoDB" id="10266039at2759"/>
<dbReference type="Proteomes" id="UP000237144">
    <property type="component" value="Unassembled WGS sequence"/>
</dbReference>
<feature type="coiled-coil region" evidence="16">
    <location>
        <begin position="800"/>
        <end position="837"/>
    </location>
</feature>
<evidence type="ECO:0000256" key="9">
    <source>
        <dbReference type="ARBA" id="ARBA00022833"/>
    </source>
</evidence>
<dbReference type="PANTHER" id="PTHR23163:SF0">
    <property type="entry name" value="E3 UBIQUITIN-PROTEIN LIGASE BRE1"/>
    <property type="match status" value="1"/>
</dbReference>
<reference evidence="19 20" key="1">
    <citation type="journal article" date="2018" name="Front. Microbiol.">
        <title>Prospects for Fungal Bioremediation of Acidic Radioactive Waste Sites: Characterization and Genome Sequence of Rhodotorula taiwanensis MD1149.</title>
        <authorList>
            <person name="Tkavc R."/>
            <person name="Matrosova V.Y."/>
            <person name="Grichenko O.E."/>
            <person name="Gostincar C."/>
            <person name="Volpe R.P."/>
            <person name="Klimenkova P."/>
            <person name="Gaidamakova E.K."/>
            <person name="Zhou C.E."/>
            <person name="Stewart B.J."/>
            <person name="Lyman M.G."/>
            <person name="Malfatti S.A."/>
            <person name="Rubinfeld B."/>
            <person name="Courtot M."/>
            <person name="Singh J."/>
            <person name="Dalgard C.L."/>
            <person name="Hamilton T."/>
            <person name="Frey K.G."/>
            <person name="Gunde-Cimerman N."/>
            <person name="Dugan L."/>
            <person name="Daly M.J."/>
        </authorList>
    </citation>
    <scope>NUCLEOTIDE SEQUENCE [LARGE SCALE GENOMIC DNA]</scope>
    <source>
        <strain evidence="19 20">MD1149</strain>
    </source>
</reference>
<evidence type="ECO:0000256" key="1">
    <source>
        <dbReference type="ARBA" id="ARBA00000900"/>
    </source>
</evidence>
<dbReference type="EC" id="2.3.2.27" evidence="15"/>
<feature type="coiled-coil region" evidence="16">
    <location>
        <begin position="398"/>
        <end position="468"/>
    </location>
</feature>
<dbReference type="AlphaFoldDB" id="A0A2S5BFW1"/>
<evidence type="ECO:0000256" key="6">
    <source>
        <dbReference type="ARBA" id="ARBA00022723"/>
    </source>
</evidence>
<keyword evidence="8 15" id="KW-0833">Ubl conjugation pathway</keyword>
<dbReference type="UniPathway" id="UPA00143"/>
<accession>A0A2S5BFW1</accession>
<feature type="region of interest" description="Disordered" evidence="17">
    <location>
        <begin position="1"/>
        <end position="82"/>
    </location>
</feature>